<sequence length="355" mass="38540">MSTTIDPGPPPGAQAAYPTSASTTPRPGVTAIPPEDLAWARSTVATISRSFQERVVGQVRLHETLLLGLLTGGHILLESVPGLAKTTAAATLARTVGGSFKRIQCTPDLLPSDIVGTQVYDVRTTQFETRLGPVHANLVLLDEINRSSAKTQSAMLEAMQERQTSIGGQVYPLPEPFLVLATQNPIEQEGTYVLPEAQLDRFMLKDVLDYPTLDEEAEVVRRIDAGIYLAEQTPAVSLADVRRLQALTRAVYLDDTVIRYAVGLAYVTRHAERYLDPALARYVEFGASPRASIAFAQAARARALLAGRDHAVPDDVQALAHRVLRHRIILGFEAVADDVPVERVIDAIITAVRTP</sequence>
<evidence type="ECO:0000313" key="7">
    <source>
        <dbReference type="EMBL" id="MBK7274629.1"/>
    </source>
</evidence>
<dbReference type="InterPro" id="IPR050764">
    <property type="entry name" value="CbbQ/NirQ/NorQ/GpvN"/>
</dbReference>
<dbReference type="SUPFAM" id="SSF52540">
    <property type="entry name" value="P-loop containing nucleoside triphosphate hydrolases"/>
    <property type="match status" value="1"/>
</dbReference>
<comment type="similarity">
    <text evidence="3">Belongs to the MoxR family.</text>
</comment>
<keyword evidence="2" id="KW-0067">ATP-binding</keyword>
<dbReference type="Proteomes" id="UP000886632">
    <property type="component" value="Unassembled WGS sequence"/>
</dbReference>
<evidence type="ECO:0000313" key="6">
    <source>
        <dbReference type="EMBL" id="MBK6301974.1"/>
    </source>
</evidence>
<dbReference type="Gene3D" id="1.10.8.80">
    <property type="entry name" value="Magnesium chelatase subunit I, C-Terminal domain"/>
    <property type="match status" value="1"/>
</dbReference>
<dbReference type="InterPro" id="IPR003593">
    <property type="entry name" value="AAA+_ATPase"/>
</dbReference>
<dbReference type="AlphaFoldDB" id="A0A935M870"/>
<evidence type="ECO:0000256" key="4">
    <source>
        <dbReference type="SAM" id="MobiDB-lite"/>
    </source>
</evidence>
<dbReference type="Gene3D" id="3.40.50.300">
    <property type="entry name" value="P-loop containing nucleotide triphosphate hydrolases"/>
    <property type="match status" value="1"/>
</dbReference>
<dbReference type="InterPro" id="IPR041628">
    <property type="entry name" value="ChlI/MoxR_AAA_lid"/>
</dbReference>
<dbReference type="Proteomes" id="UP000718281">
    <property type="component" value="Unassembled WGS sequence"/>
</dbReference>
<dbReference type="SMART" id="SM00382">
    <property type="entry name" value="AAA"/>
    <property type="match status" value="1"/>
</dbReference>
<dbReference type="InterPro" id="IPR027417">
    <property type="entry name" value="P-loop_NTPase"/>
</dbReference>
<dbReference type="Proteomes" id="UP000726105">
    <property type="component" value="Unassembled WGS sequence"/>
</dbReference>
<organism evidence="7 10">
    <name type="scientific">Candidatus Phosphoribacter hodrii</name>
    <dbReference type="NCBI Taxonomy" id="2953743"/>
    <lineage>
        <taxon>Bacteria</taxon>
        <taxon>Bacillati</taxon>
        <taxon>Actinomycetota</taxon>
        <taxon>Actinomycetes</taxon>
        <taxon>Micrococcales</taxon>
        <taxon>Dermatophilaceae</taxon>
        <taxon>Candidatus Phosphoribacter</taxon>
    </lineage>
</organism>
<dbReference type="FunFam" id="3.40.50.300:FF:000640">
    <property type="entry name" value="MoxR family ATPase"/>
    <property type="match status" value="1"/>
</dbReference>
<dbReference type="InterPro" id="IPR011703">
    <property type="entry name" value="ATPase_AAA-3"/>
</dbReference>
<evidence type="ECO:0000259" key="5">
    <source>
        <dbReference type="SMART" id="SM00382"/>
    </source>
</evidence>
<dbReference type="PIRSF" id="PIRSF002849">
    <property type="entry name" value="AAA_ATPase_chaperone_MoxR_prd"/>
    <property type="match status" value="1"/>
</dbReference>
<dbReference type="EMBL" id="JADJIB010000010">
    <property type="protein sequence ID" value="MBK7274629.1"/>
    <property type="molecule type" value="Genomic_DNA"/>
</dbReference>
<gene>
    <name evidence="6" type="ORF">IPF40_13360</name>
    <name evidence="7" type="ORF">IPI13_16235</name>
    <name evidence="8" type="ORF">IPP00_11775</name>
</gene>
<evidence type="ECO:0000313" key="9">
    <source>
        <dbReference type="Proteomes" id="UP000718281"/>
    </source>
</evidence>
<dbReference type="PANTHER" id="PTHR42759">
    <property type="entry name" value="MOXR FAMILY PROTEIN"/>
    <property type="match status" value="1"/>
</dbReference>
<feature type="region of interest" description="Disordered" evidence="4">
    <location>
        <begin position="1"/>
        <end position="31"/>
    </location>
</feature>
<protein>
    <submittedName>
        <fullName evidence="7">AAA family ATPase</fullName>
    </submittedName>
</protein>
<dbReference type="EMBL" id="JADIXZ010000006">
    <property type="protein sequence ID" value="MBK6301974.1"/>
    <property type="molecule type" value="Genomic_DNA"/>
</dbReference>
<dbReference type="Pfam" id="PF17863">
    <property type="entry name" value="AAA_lid_2"/>
    <property type="match status" value="1"/>
</dbReference>
<evidence type="ECO:0000256" key="3">
    <source>
        <dbReference type="ARBA" id="ARBA00061607"/>
    </source>
</evidence>
<keyword evidence="1" id="KW-0547">Nucleotide-binding</keyword>
<accession>A0A935M870</accession>
<name>A0A935M870_9MICO</name>
<evidence type="ECO:0000313" key="10">
    <source>
        <dbReference type="Proteomes" id="UP000726105"/>
    </source>
</evidence>
<dbReference type="GO" id="GO:0005524">
    <property type="term" value="F:ATP binding"/>
    <property type="evidence" value="ECO:0007669"/>
    <property type="project" value="UniProtKB-KW"/>
</dbReference>
<dbReference type="GO" id="GO:0016887">
    <property type="term" value="F:ATP hydrolysis activity"/>
    <property type="evidence" value="ECO:0007669"/>
    <property type="project" value="InterPro"/>
</dbReference>
<evidence type="ECO:0000256" key="1">
    <source>
        <dbReference type="ARBA" id="ARBA00022741"/>
    </source>
</evidence>
<proteinExistence type="inferred from homology"/>
<feature type="domain" description="AAA+ ATPase" evidence="5">
    <location>
        <begin position="71"/>
        <end position="214"/>
    </location>
</feature>
<dbReference type="Pfam" id="PF07726">
    <property type="entry name" value="AAA_3"/>
    <property type="match status" value="1"/>
</dbReference>
<dbReference type="EMBL" id="JADKGK010000020">
    <property type="protein sequence ID" value="MBL0004629.1"/>
    <property type="molecule type" value="Genomic_DNA"/>
</dbReference>
<reference evidence="9 10" key="1">
    <citation type="submission" date="2020-10" db="EMBL/GenBank/DDBJ databases">
        <title>Connecting structure to function with the recovery of over 1000 high-quality activated sludge metagenome-assembled genomes encoding full-length rRNA genes using long-read sequencing.</title>
        <authorList>
            <person name="Singleton C.M."/>
            <person name="Petriglieri F."/>
            <person name="Kristensen J.M."/>
            <person name="Kirkegaard R.H."/>
            <person name="Michaelsen T.Y."/>
            <person name="Andersen M.H."/>
            <person name="Karst S.M."/>
            <person name="Dueholm M.S."/>
            <person name="Nielsen P.H."/>
            <person name="Albertsen M."/>
        </authorList>
    </citation>
    <scope>NUCLEOTIDE SEQUENCE [LARGE SCALE GENOMIC DNA]</scope>
    <source>
        <strain evidence="6">AalE_18-Q3-R2-46_BAT3C.188</strain>
        <strain evidence="7">Ega_18-Q3-R5-49_MAXAC.001</strain>
        <strain evidence="8">Ribe_18-Q3-R11-54_MAXAC.001</strain>
    </source>
</reference>
<comment type="caution">
    <text evidence="7">The sequence shown here is derived from an EMBL/GenBank/DDBJ whole genome shotgun (WGS) entry which is preliminary data.</text>
</comment>
<dbReference type="PANTHER" id="PTHR42759:SF1">
    <property type="entry name" value="MAGNESIUM-CHELATASE SUBUNIT CHLD"/>
    <property type="match status" value="1"/>
</dbReference>
<evidence type="ECO:0000313" key="8">
    <source>
        <dbReference type="EMBL" id="MBL0004629.1"/>
    </source>
</evidence>
<evidence type="ECO:0000256" key="2">
    <source>
        <dbReference type="ARBA" id="ARBA00022840"/>
    </source>
</evidence>